<proteinExistence type="predicted"/>
<organism evidence="1">
    <name type="scientific">Anguilla anguilla</name>
    <name type="common">European freshwater eel</name>
    <name type="synonym">Muraena anguilla</name>
    <dbReference type="NCBI Taxonomy" id="7936"/>
    <lineage>
        <taxon>Eukaryota</taxon>
        <taxon>Metazoa</taxon>
        <taxon>Chordata</taxon>
        <taxon>Craniata</taxon>
        <taxon>Vertebrata</taxon>
        <taxon>Euteleostomi</taxon>
        <taxon>Actinopterygii</taxon>
        <taxon>Neopterygii</taxon>
        <taxon>Teleostei</taxon>
        <taxon>Anguilliformes</taxon>
        <taxon>Anguillidae</taxon>
        <taxon>Anguilla</taxon>
    </lineage>
</organism>
<reference evidence="1" key="2">
    <citation type="journal article" date="2015" name="Fish Shellfish Immunol.">
        <title>Early steps in the European eel (Anguilla anguilla)-Vibrio vulnificus interaction in the gills: Role of the RtxA13 toxin.</title>
        <authorList>
            <person name="Callol A."/>
            <person name="Pajuelo D."/>
            <person name="Ebbesson L."/>
            <person name="Teles M."/>
            <person name="MacKenzie S."/>
            <person name="Amaro C."/>
        </authorList>
    </citation>
    <scope>NUCLEOTIDE SEQUENCE</scope>
</reference>
<protein>
    <submittedName>
        <fullName evidence="1">Uncharacterized protein</fullName>
    </submittedName>
</protein>
<evidence type="ECO:0000313" key="1">
    <source>
        <dbReference type="EMBL" id="JAI00352.1"/>
    </source>
</evidence>
<accession>A0A0E9XD45</accession>
<name>A0A0E9XD45_ANGAN</name>
<reference evidence="1" key="1">
    <citation type="submission" date="2014-11" db="EMBL/GenBank/DDBJ databases">
        <authorList>
            <person name="Amaro Gonzalez C."/>
        </authorList>
    </citation>
    <scope>NUCLEOTIDE SEQUENCE</scope>
</reference>
<dbReference type="EMBL" id="GBXM01008226">
    <property type="protein sequence ID" value="JAI00352.1"/>
    <property type="molecule type" value="Transcribed_RNA"/>
</dbReference>
<sequence length="61" mass="7236">MLTIDLQVHEKYFLDFVRSDIKCKRNLLMEMGIFPLCSSQFALEKQTSYCTAVFIHSFFHL</sequence>
<dbReference type="AlphaFoldDB" id="A0A0E9XD45"/>